<evidence type="ECO:0000256" key="1">
    <source>
        <dbReference type="SAM" id="Phobius"/>
    </source>
</evidence>
<protein>
    <recommendedName>
        <fullName evidence="4">G-protein coupled receptors family 1 profile domain-containing protein</fullName>
    </recommendedName>
</protein>
<name>A0A2T7PUU8_POMCA</name>
<keyword evidence="1" id="KW-1133">Transmembrane helix</keyword>
<evidence type="ECO:0000313" key="2">
    <source>
        <dbReference type="EMBL" id="PVD37204.1"/>
    </source>
</evidence>
<dbReference type="AlphaFoldDB" id="A0A2T7PUU8"/>
<feature type="transmembrane region" description="Helical" evidence="1">
    <location>
        <begin position="29"/>
        <end position="55"/>
    </location>
</feature>
<organism evidence="2 3">
    <name type="scientific">Pomacea canaliculata</name>
    <name type="common">Golden apple snail</name>
    <dbReference type="NCBI Taxonomy" id="400727"/>
    <lineage>
        <taxon>Eukaryota</taxon>
        <taxon>Metazoa</taxon>
        <taxon>Spiralia</taxon>
        <taxon>Lophotrochozoa</taxon>
        <taxon>Mollusca</taxon>
        <taxon>Gastropoda</taxon>
        <taxon>Caenogastropoda</taxon>
        <taxon>Architaenioglossa</taxon>
        <taxon>Ampullarioidea</taxon>
        <taxon>Ampullariidae</taxon>
        <taxon>Pomacea</taxon>
    </lineage>
</organism>
<evidence type="ECO:0000313" key="3">
    <source>
        <dbReference type="Proteomes" id="UP000245119"/>
    </source>
</evidence>
<feature type="transmembrane region" description="Helical" evidence="1">
    <location>
        <begin position="169"/>
        <end position="187"/>
    </location>
</feature>
<keyword evidence="3" id="KW-1185">Reference proteome</keyword>
<comment type="caution">
    <text evidence="2">The sequence shown here is derived from an EMBL/GenBank/DDBJ whole genome shotgun (WGS) entry which is preliminary data.</text>
</comment>
<evidence type="ECO:0008006" key="4">
    <source>
        <dbReference type="Google" id="ProtNLM"/>
    </source>
</evidence>
<dbReference type="Gene3D" id="1.20.1070.10">
    <property type="entry name" value="Rhodopsin 7-helix transmembrane proteins"/>
    <property type="match status" value="2"/>
</dbReference>
<accession>A0A2T7PUU8</accession>
<keyword evidence="1" id="KW-0812">Transmembrane</keyword>
<reference evidence="2 3" key="1">
    <citation type="submission" date="2018-04" db="EMBL/GenBank/DDBJ databases">
        <title>The genome of golden apple snail Pomacea canaliculata provides insight into stress tolerance and invasive adaptation.</title>
        <authorList>
            <person name="Liu C."/>
            <person name="Liu B."/>
            <person name="Ren Y."/>
            <person name="Zhang Y."/>
            <person name="Wang H."/>
            <person name="Li S."/>
            <person name="Jiang F."/>
            <person name="Yin L."/>
            <person name="Zhang G."/>
            <person name="Qian W."/>
            <person name="Fan W."/>
        </authorList>
    </citation>
    <scope>NUCLEOTIDE SEQUENCE [LARGE SCALE GENOMIC DNA]</scope>
    <source>
        <strain evidence="2">SZHN2017</strain>
        <tissue evidence="2">Muscle</tissue>
    </source>
</reference>
<feature type="transmembrane region" description="Helical" evidence="1">
    <location>
        <begin position="219"/>
        <end position="241"/>
    </location>
</feature>
<feature type="transmembrane region" description="Helical" evidence="1">
    <location>
        <begin position="67"/>
        <end position="87"/>
    </location>
</feature>
<dbReference type="Proteomes" id="UP000245119">
    <property type="component" value="Linkage Group LG2"/>
</dbReference>
<keyword evidence="1" id="KW-0472">Membrane</keyword>
<dbReference type="OrthoDB" id="10679741at2759"/>
<gene>
    <name evidence="2" type="ORF">C0Q70_04199</name>
</gene>
<sequence>MCCSRLDLAQTSIIHHKLPSNTPIDPLPLGLLIAAWALLMLLILALNLPLMYIFYATDQLQSSRAKYIFTMLLSDVLLALIIPLRIVGLRGHLSPYKTVCHGIQYLEQVPTGANRNQRFPVPHLDNQFLLLCPGTAASGYDTREPEFHDPDVPDALVCLSSIGNTPRVYFHEFIVDYILPISAMLFLSRSAKNSLSRQKLREVEIAVLNKRHSRGIRMILTLILCTALLHLPKHILIIYGFLQDDRGVSMCAPECCSSGGATWMVLVKRRRHRTVSEDF</sequence>
<proteinExistence type="predicted"/>
<dbReference type="EMBL" id="PZQS01000002">
    <property type="protein sequence ID" value="PVD37204.1"/>
    <property type="molecule type" value="Genomic_DNA"/>
</dbReference>